<evidence type="ECO:0000313" key="13">
    <source>
        <dbReference type="Ensembl" id="ENSCPRP00005011518.1"/>
    </source>
</evidence>
<feature type="chain" id="PRO_5029701776" description="Amine oxidase" evidence="9">
    <location>
        <begin position="20"/>
        <end position="661"/>
    </location>
</feature>
<dbReference type="SUPFAM" id="SSF49998">
    <property type="entry name" value="Amine oxidase catalytic domain"/>
    <property type="match status" value="2"/>
</dbReference>
<dbReference type="PROSITE" id="PS01164">
    <property type="entry name" value="COPPER_AMINE_OXID_1"/>
    <property type="match status" value="1"/>
</dbReference>
<feature type="active site" description="Schiff-base intermediate with substrate; via topaquinone" evidence="6">
    <location>
        <position position="461"/>
    </location>
</feature>
<dbReference type="EC" id="1.4.3.-" evidence="8"/>
<evidence type="ECO:0000256" key="6">
    <source>
        <dbReference type="PIRSR" id="PIRSR600269-50"/>
    </source>
</evidence>
<evidence type="ECO:0000256" key="4">
    <source>
        <dbReference type="ARBA" id="ARBA00023002"/>
    </source>
</evidence>
<feature type="active site" description="Proton acceptor" evidence="6">
    <location>
        <position position="376"/>
    </location>
</feature>
<dbReference type="Pfam" id="PF02727">
    <property type="entry name" value="Cu_amine_oxidN2"/>
    <property type="match status" value="1"/>
</dbReference>
<dbReference type="PRINTS" id="PR00766">
    <property type="entry name" value="CUDAOXIDASE"/>
</dbReference>
<dbReference type="Pfam" id="PF02728">
    <property type="entry name" value="Cu_amine_oxidN3"/>
    <property type="match status" value="1"/>
</dbReference>
<sequence length="661" mass="74553">MNLKIVFILLALALATISALICVLLTRGEKPMSCESQTPRSQKEKPRGFSLVFADLTPEEMVQVVKYLQENLGVPLVDASQANPSDNFIYYIDVQLPAKTEVLQFLDGGGSYPPRQALAVLYFGNQADPNITEYVVGPLPIPTTHHDITMEKYGEKLPYYRRPMLAVEYKEIVGFLRETVFPMAPTFMSQTFNYDRTNLAAMTSAPRGFQSTDRNTWFVLFQNVSGFFLHPVGLEVLVDHSSLDLSQWRVSKVFYNGQYYGDMAQLENEFKQGHVTVDKVQQAPLDGGFSSMRPRAAPAAPFPLQYEPRGPRYHIENNEVVYQAWSFAFGMSVNTGMRLFNIRFKGERIAYEISVQEAMSIYGSNCPGGMTIRYMDGSFGIGRFSFPLVQGVDCPYSATYLDVPYLVQSQTPRINKNSLCVFELNSKSPLRRHYSNLHSMYYGGLTNSALVIRSIATVGNYDYIWDFLFYQNGAIEAKVQATGYMSSSFLYGDGLEYGHKVGEHTLGTLHTHSMNYKVDLDVGGIWELWHWEIFPLVHGVDFLPSATYLGTYFLSKTMTPAKLENVLCICELTIETPLRHHYSNLQSRYCGGLSLPWSFSSLPLWPTMTVWDFRFYQNGAIEATVQTTGYMSSSFLYGDGLKYGHGVGEHILGTLPTHSMT</sequence>
<keyword evidence="3 6" id="KW-0801">TPQ</keyword>
<dbReference type="PANTHER" id="PTHR10638:SF4">
    <property type="entry name" value="RETINA-SPECIFIC COPPER AMINE OXIDASE"/>
    <property type="match status" value="1"/>
</dbReference>
<dbReference type="GO" id="GO:0009308">
    <property type="term" value="P:amine metabolic process"/>
    <property type="evidence" value="ECO:0007669"/>
    <property type="project" value="UniProtKB-UniRule"/>
</dbReference>
<dbReference type="InterPro" id="IPR016182">
    <property type="entry name" value="Cu_amine_oxidase_N-reg"/>
</dbReference>
<dbReference type="InterPro" id="IPR015802">
    <property type="entry name" value="Cu_amine_oxidase_N3"/>
</dbReference>
<evidence type="ECO:0000256" key="3">
    <source>
        <dbReference type="ARBA" id="ARBA00022772"/>
    </source>
</evidence>
<evidence type="ECO:0000256" key="1">
    <source>
        <dbReference type="ARBA" id="ARBA00007983"/>
    </source>
</evidence>
<dbReference type="InterPro" id="IPR015800">
    <property type="entry name" value="Cu_amine_oxidase_N2"/>
</dbReference>
<dbReference type="InterPro" id="IPR015798">
    <property type="entry name" value="Cu_amine_oxidase_C"/>
</dbReference>
<proteinExistence type="inferred from homology"/>
<protein>
    <recommendedName>
        <fullName evidence="8">Amine oxidase</fullName>
        <ecNumber evidence="8">1.4.3.-</ecNumber>
    </recommendedName>
</protein>
<comment type="PTM">
    <text evidence="7 8">Topaquinone (TPQ) is generated by copper-dependent autoxidation of a specific tyrosyl residue.</text>
</comment>
<feature type="signal peptide" evidence="9">
    <location>
        <begin position="1"/>
        <end position="19"/>
    </location>
</feature>
<name>A0A7M4ELB5_CROPO</name>
<reference evidence="13" key="2">
    <citation type="submission" date="2025-09" db="UniProtKB">
        <authorList>
            <consortium name="Ensembl"/>
        </authorList>
    </citation>
    <scope>IDENTIFICATION</scope>
</reference>
<dbReference type="InterPro" id="IPR000269">
    <property type="entry name" value="Cu_amine_oxidase"/>
</dbReference>
<evidence type="ECO:0000256" key="9">
    <source>
        <dbReference type="SAM" id="SignalP"/>
    </source>
</evidence>
<keyword evidence="14" id="KW-1185">Reference proteome</keyword>
<keyword evidence="4 8" id="KW-0560">Oxidoreductase</keyword>
<organism evidence="13 14">
    <name type="scientific">Crocodylus porosus</name>
    <name type="common">Saltwater crocodile</name>
    <name type="synonym">Estuarine crocodile</name>
    <dbReference type="NCBI Taxonomy" id="8502"/>
    <lineage>
        <taxon>Eukaryota</taxon>
        <taxon>Metazoa</taxon>
        <taxon>Chordata</taxon>
        <taxon>Craniata</taxon>
        <taxon>Vertebrata</taxon>
        <taxon>Euteleostomi</taxon>
        <taxon>Archelosauria</taxon>
        <taxon>Archosauria</taxon>
        <taxon>Crocodylia</taxon>
        <taxon>Longirostres</taxon>
        <taxon>Crocodylidae</taxon>
        <taxon>Crocodylus</taxon>
    </lineage>
</organism>
<dbReference type="GO" id="GO:0005507">
    <property type="term" value="F:copper ion binding"/>
    <property type="evidence" value="ECO:0007669"/>
    <property type="project" value="InterPro"/>
</dbReference>
<dbReference type="GO" id="GO:0005886">
    <property type="term" value="C:plasma membrane"/>
    <property type="evidence" value="ECO:0007669"/>
    <property type="project" value="TreeGrafter"/>
</dbReference>
<dbReference type="GO" id="GO:0048038">
    <property type="term" value="F:quinone binding"/>
    <property type="evidence" value="ECO:0007669"/>
    <property type="project" value="InterPro"/>
</dbReference>
<evidence type="ECO:0000259" key="12">
    <source>
        <dbReference type="Pfam" id="PF02728"/>
    </source>
</evidence>
<feature type="domain" description="Copper amine oxidase catalytic" evidence="10">
    <location>
        <begin position="534"/>
        <end position="660"/>
    </location>
</feature>
<evidence type="ECO:0000256" key="7">
    <source>
        <dbReference type="PIRSR" id="PIRSR600269-51"/>
    </source>
</evidence>
<dbReference type="PANTHER" id="PTHR10638">
    <property type="entry name" value="COPPER AMINE OXIDASE"/>
    <property type="match status" value="1"/>
</dbReference>
<feature type="domain" description="Copper amine oxidase catalytic" evidence="10">
    <location>
        <begin position="305"/>
        <end position="524"/>
    </location>
</feature>
<dbReference type="Proteomes" id="UP000594220">
    <property type="component" value="Unplaced"/>
</dbReference>
<reference evidence="13" key="1">
    <citation type="submission" date="2025-08" db="UniProtKB">
        <authorList>
            <consortium name="Ensembl"/>
        </authorList>
    </citation>
    <scope>IDENTIFICATION</scope>
</reference>
<dbReference type="InterPro" id="IPR049948">
    <property type="entry name" value="Cu_Am_ox_TPQ-bd"/>
</dbReference>
<dbReference type="OMA" id="HWIVKKV"/>
<evidence type="ECO:0000256" key="2">
    <source>
        <dbReference type="ARBA" id="ARBA00022723"/>
    </source>
</evidence>
<keyword evidence="9" id="KW-0732">Signal</keyword>
<comment type="cofactor">
    <cofactor evidence="8">
        <name>Cu cation</name>
        <dbReference type="ChEBI" id="CHEBI:23378"/>
    </cofactor>
    <text evidence="8">Contains 1 topaquinone per subunit.</text>
</comment>
<dbReference type="AlphaFoldDB" id="A0A7M4ELB5"/>
<dbReference type="InterPro" id="IPR036460">
    <property type="entry name" value="Cu_amine_oxidase_C_sf"/>
</dbReference>
<dbReference type="GO" id="GO:0008131">
    <property type="term" value="F:primary methylamine oxidase activity"/>
    <property type="evidence" value="ECO:0007669"/>
    <property type="project" value="InterPro"/>
</dbReference>
<dbReference type="FunFam" id="3.10.450.40:FF:000007">
    <property type="entry name" value="Amine oxidase"/>
    <property type="match status" value="1"/>
</dbReference>
<feature type="domain" description="Copper amine oxidase N2-terminal" evidence="11">
    <location>
        <begin position="74"/>
        <end position="142"/>
    </location>
</feature>
<dbReference type="Gene3D" id="2.70.98.20">
    <property type="entry name" value="Copper amine oxidase, catalytic domain"/>
    <property type="match status" value="2"/>
</dbReference>
<dbReference type="Ensembl" id="ENSCPRT00005013586.1">
    <property type="protein sequence ID" value="ENSCPRP00005011518.1"/>
    <property type="gene ID" value="ENSCPRG00005008204.1"/>
</dbReference>
<dbReference type="SUPFAM" id="SSF54416">
    <property type="entry name" value="Amine oxidase N-terminal region"/>
    <property type="match status" value="2"/>
</dbReference>
<evidence type="ECO:0000256" key="5">
    <source>
        <dbReference type="ARBA" id="ARBA00023008"/>
    </source>
</evidence>
<dbReference type="Gene3D" id="3.10.450.40">
    <property type="match status" value="2"/>
</dbReference>
<comment type="similarity">
    <text evidence="1 8">Belongs to the copper/topaquinone oxidase family.</text>
</comment>
<evidence type="ECO:0000259" key="11">
    <source>
        <dbReference type="Pfam" id="PF02727"/>
    </source>
</evidence>
<dbReference type="Pfam" id="PF01179">
    <property type="entry name" value="Cu_amine_oxid"/>
    <property type="match status" value="2"/>
</dbReference>
<evidence type="ECO:0000259" key="10">
    <source>
        <dbReference type="Pfam" id="PF01179"/>
    </source>
</evidence>
<keyword evidence="2 8" id="KW-0479">Metal-binding</keyword>
<keyword evidence="5 8" id="KW-0186">Copper</keyword>
<accession>A0A7M4ELB5</accession>
<dbReference type="FunFam" id="3.10.450.40:FF:000001">
    <property type="entry name" value="Amine oxidase"/>
    <property type="match status" value="1"/>
</dbReference>
<feature type="domain" description="Copper amine oxidase N3-terminal" evidence="12">
    <location>
        <begin position="162"/>
        <end position="257"/>
    </location>
</feature>
<evidence type="ECO:0000313" key="14">
    <source>
        <dbReference type="Proteomes" id="UP000594220"/>
    </source>
</evidence>
<evidence type="ECO:0000256" key="8">
    <source>
        <dbReference type="RuleBase" id="RU000672"/>
    </source>
</evidence>
<feature type="modified residue" description="2',4',5'-topaquinone" evidence="7">
    <location>
        <position position="461"/>
    </location>
</feature>
<dbReference type="GeneTree" id="ENSGT00950000183207"/>